<sequence length="51" mass="5694">MGRPPKEKSARKAGTKGDIEGVKESKDQSGGGFSWNFDDYKIKETRGENYI</sequence>
<reference evidence="3" key="1">
    <citation type="submission" date="2021-01" db="EMBL/GenBank/DDBJ databases">
        <title>Caligus Genome Assembly.</title>
        <authorList>
            <person name="Gallardo-Escarate C."/>
        </authorList>
    </citation>
    <scope>NUCLEOTIDE SEQUENCE [LARGE SCALE GENOMIC DNA]</scope>
</reference>
<feature type="region of interest" description="Disordered" evidence="1">
    <location>
        <begin position="1"/>
        <end position="38"/>
    </location>
</feature>
<name>A0A7T8HGL5_CALRO</name>
<organism evidence="2 3">
    <name type="scientific">Caligus rogercresseyi</name>
    <name type="common">Sea louse</name>
    <dbReference type="NCBI Taxonomy" id="217165"/>
    <lineage>
        <taxon>Eukaryota</taxon>
        <taxon>Metazoa</taxon>
        <taxon>Ecdysozoa</taxon>
        <taxon>Arthropoda</taxon>
        <taxon>Crustacea</taxon>
        <taxon>Multicrustacea</taxon>
        <taxon>Hexanauplia</taxon>
        <taxon>Copepoda</taxon>
        <taxon>Siphonostomatoida</taxon>
        <taxon>Caligidae</taxon>
        <taxon>Caligus</taxon>
    </lineage>
</organism>
<evidence type="ECO:0000313" key="2">
    <source>
        <dbReference type="EMBL" id="QQP49712.1"/>
    </source>
</evidence>
<protein>
    <submittedName>
        <fullName evidence="2">Uncharacterized protein</fullName>
    </submittedName>
</protein>
<dbReference type="AlphaFoldDB" id="A0A7T8HGL5"/>
<feature type="compositionally biased region" description="Basic and acidic residues" evidence="1">
    <location>
        <begin position="1"/>
        <end position="27"/>
    </location>
</feature>
<proteinExistence type="predicted"/>
<evidence type="ECO:0000256" key="1">
    <source>
        <dbReference type="SAM" id="MobiDB-lite"/>
    </source>
</evidence>
<accession>A0A7T8HGL5</accession>
<dbReference type="Proteomes" id="UP000595437">
    <property type="component" value="Chromosome 7"/>
</dbReference>
<dbReference type="EMBL" id="CP045896">
    <property type="protein sequence ID" value="QQP49712.1"/>
    <property type="molecule type" value="Genomic_DNA"/>
</dbReference>
<gene>
    <name evidence="2" type="ORF">FKW44_010477</name>
</gene>
<keyword evidence="3" id="KW-1185">Reference proteome</keyword>
<evidence type="ECO:0000313" key="3">
    <source>
        <dbReference type="Proteomes" id="UP000595437"/>
    </source>
</evidence>